<dbReference type="NCBIfam" id="NF011397">
    <property type="entry name" value="PRK14822.1"/>
    <property type="match status" value="1"/>
</dbReference>
<accession>A0A1M5SV50</accession>
<dbReference type="GO" id="GO:0008033">
    <property type="term" value="P:tRNA processing"/>
    <property type="evidence" value="ECO:0007669"/>
    <property type="project" value="UniProtKB-UniRule"/>
</dbReference>
<proteinExistence type="inferred from homology"/>
<dbReference type="GO" id="GO:0046872">
    <property type="term" value="F:metal ion binding"/>
    <property type="evidence" value="ECO:0007669"/>
    <property type="project" value="UniProtKB-KW"/>
</dbReference>
<comment type="similarity">
    <text evidence="1 17">Belongs to the RNase PH family.</text>
</comment>
<dbReference type="GO" id="GO:0036220">
    <property type="term" value="F:ITP diphosphatase activity"/>
    <property type="evidence" value="ECO:0007669"/>
    <property type="project" value="UniProtKB-UniRule"/>
</dbReference>
<evidence type="ECO:0000256" key="4">
    <source>
        <dbReference type="ARBA" id="ARBA00022552"/>
    </source>
</evidence>
<dbReference type="InterPro" id="IPR020568">
    <property type="entry name" value="Ribosomal_Su5_D2-typ_SF"/>
</dbReference>
<dbReference type="Gene3D" id="3.30.230.70">
    <property type="entry name" value="GHMP Kinase, N-terminal domain"/>
    <property type="match status" value="1"/>
</dbReference>
<comment type="function">
    <text evidence="17">Phosphorolytic 3'-5' exoribonuclease that plays an important role in tRNA 3'-end maturation. Removes nucleotide residues following the 3'-CCA terminus of tRNAs; can also add nucleotides to the ends of RNA molecules by using nucleoside diphosphates as substrates, but this may not be physiologically important. Probably plays a role in initiation of 16S rRNA degradation (leading to ribosome degradation) during starvation.</text>
</comment>
<protein>
    <recommendedName>
        <fullName evidence="17 18">Multifunctional fusion protein</fullName>
    </recommendedName>
    <domain>
        <recommendedName>
            <fullName evidence="18">dITP/XTP pyrophosphatase</fullName>
            <ecNumber evidence="18">3.6.1.66</ecNumber>
        </recommendedName>
        <alternativeName>
            <fullName evidence="18">Non-canonical purine NTP pyrophosphatase</fullName>
        </alternativeName>
        <alternativeName>
            <fullName evidence="18">Non-standard purine NTP pyrophosphatase</fullName>
        </alternativeName>
        <alternativeName>
            <fullName evidence="18">Nucleoside-triphosphate diphosphatase</fullName>
        </alternativeName>
        <alternativeName>
            <fullName evidence="18">Nucleoside-triphosphate pyrophosphatase</fullName>
            <shortName evidence="18">NTPase</shortName>
        </alternativeName>
    </domain>
    <domain>
        <recommendedName>
            <fullName evidence="17">Ribonuclease PH</fullName>
            <shortName evidence="17">RNase PH</shortName>
            <ecNumber evidence="17">2.7.7.56</ecNumber>
        </recommendedName>
        <alternativeName>
            <fullName evidence="17">tRNA nucleotidyltransferase</fullName>
        </alternativeName>
    </domain>
</protein>
<dbReference type="PROSITE" id="PS01277">
    <property type="entry name" value="RIBONUCLEASE_PH"/>
    <property type="match status" value="1"/>
</dbReference>
<dbReference type="NCBIfam" id="TIGR01966">
    <property type="entry name" value="RNasePH"/>
    <property type="match status" value="1"/>
</dbReference>
<keyword evidence="8 17" id="KW-0548">Nucleotidyltransferase</keyword>
<evidence type="ECO:0000259" key="21">
    <source>
        <dbReference type="Pfam" id="PF03725"/>
    </source>
</evidence>
<evidence type="ECO:0000256" key="13">
    <source>
        <dbReference type="ARBA" id="ARBA00022884"/>
    </source>
</evidence>
<dbReference type="GO" id="GO:0035870">
    <property type="term" value="F:dITP diphosphatase activity"/>
    <property type="evidence" value="ECO:0007669"/>
    <property type="project" value="UniProtKB-UniRule"/>
</dbReference>
<keyword evidence="13" id="KW-0694">RNA-binding</keyword>
<evidence type="ECO:0000256" key="8">
    <source>
        <dbReference type="ARBA" id="ARBA00022695"/>
    </source>
</evidence>
<keyword evidence="14 18" id="KW-0546">Nucleotide metabolism</keyword>
<evidence type="ECO:0000256" key="15">
    <source>
        <dbReference type="ARBA" id="ARBA00051875"/>
    </source>
</evidence>
<evidence type="ECO:0000256" key="10">
    <source>
        <dbReference type="ARBA" id="ARBA00022741"/>
    </source>
</evidence>
<keyword evidence="12 18" id="KW-0460">Magnesium</keyword>
<feature type="active site" description="Proton acceptor" evidence="18">
    <location>
        <position position="320"/>
    </location>
</feature>
<sequence length="449" mass="50050">MVRVNKRKNDEIRDVKITRNYTKYAEGSVLIEMGETKVICTASIEEKVPPFLRNTGTGWINAEYSMLPRSTHQRKIRESSRGKVDGRTQEIQRLIGRAIRSVVDLEKLGERTIWIDCDVIQADGGTRTASITGAFVATVDAIYKLYKSKSIKKMPITNFVSAISVGIVNHEHILDLCYEEDSAAQVDMNLIMTDKGEFVEVQGTGEESPFSMEDLNKLLDLGKKGNKELIKAQREVLGEIADEILGVEYGNEVVIATNNAHKLEEIGAILKDFDYEIYSLKDVDLAGIEIVEDGKTFEHNAFIKARTIAKKTKMIAIADDSGLEVDAINKKPGIYSARYAGENATDEENRQKLLKAIKNVPMSQRTARFVSAIAVVFPDGKEFVVRGTCEGKIGFEEKGANGFGYDNIFIVNGYDKTFGEIPSSIKNTISHRANALKLMKDEFSKRIVK</sequence>
<evidence type="ECO:0000256" key="19">
    <source>
        <dbReference type="RuleBase" id="RU003781"/>
    </source>
</evidence>
<feature type="domain" description="Exoribonuclease phosphorolytic" evidence="20">
    <location>
        <begin position="11"/>
        <end position="141"/>
    </location>
</feature>
<evidence type="ECO:0000256" key="16">
    <source>
        <dbReference type="ARBA" id="ARBA00052017"/>
    </source>
</evidence>
<dbReference type="EMBL" id="FQWX01000047">
    <property type="protein sequence ID" value="SHH42367.1"/>
    <property type="molecule type" value="Genomic_DNA"/>
</dbReference>
<dbReference type="InterPro" id="IPR029001">
    <property type="entry name" value="ITPase-like_fam"/>
</dbReference>
<comment type="caution">
    <text evidence="18">Lacks conserved residue(s) required for the propagation of feature annotation.</text>
</comment>
<dbReference type="FunFam" id="3.30.230.70:FF:000003">
    <property type="entry name" value="Ribonuclease PH"/>
    <property type="match status" value="1"/>
</dbReference>
<dbReference type="HAMAP" id="MF_00564">
    <property type="entry name" value="RNase_PH"/>
    <property type="match status" value="1"/>
</dbReference>
<evidence type="ECO:0000256" key="17">
    <source>
        <dbReference type="HAMAP-Rule" id="MF_00564"/>
    </source>
</evidence>
<dbReference type="GO" id="GO:0016075">
    <property type="term" value="P:rRNA catabolic process"/>
    <property type="evidence" value="ECO:0007669"/>
    <property type="project" value="UniProtKB-UniRule"/>
</dbReference>
<comment type="subunit">
    <text evidence="3 18">Homodimer.</text>
</comment>
<comment type="catalytic activity">
    <reaction evidence="16 18">
        <text>XTP + H2O = XMP + diphosphate + H(+)</text>
        <dbReference type="Rhea" id="RHEA:28610"/>
        <dbReference type="ChEBI" id="CHEBI:15377"/>
        <dbReference type="ChEBI" id="CHEBI:15378"/>
        <dbReference type="ChEBI" id="CHEBI:33019"/>
        <dbReference type="ChEBI" id="CHEBI:57464"/>
        <dbReference type="ChEBI" id="CHEBI:61314"/>
        <dbReference type="EC" id="3.6.1.66"/>
    </reaction>
</comment>
<keyword evidence="6 17" id="KW-0808">Transferase</keyword>
<dbReference type="STRING" id="1121321.SAMN04488530_1477"/>
<comment type="catalytic activity">
    <reaction evidence="18">
        <text>ITP + H2O = IMP + diphosphate + H(+)</text>
        <dbReference type="Rhea" id="RHEA:29399"/>
        <dbReference type="ChEBI" id="CHEBI:15377"/>
        <dbReference type="ChEBI" id="CHEBI:15378"/>
        <dbReference type="ChEBI" id="CHEBI:33019"/>
        <dbReference type="ChEBI" id="CHEBI:58053"/>
        <dbReference type="ChEBI" id="CHEBI:61402"/>
        <dbReference type="EC" id="3.6.1.66"/>
    </reaction>
</comment>
<dbReference type="GO" id="GO:0009146">
    <property type="term" value="P:purine nucleoside triphosphate catabolic process"/>
    <property type="evidence" value="ECO:0007669"/>
    <property type="project" value="UniProtKB-UniRule"/>
</dbReference>
<evidence type="ECO:0000313" key="22">
    <source>
        <dbReference type="EMBL" id="SHH42367.1"/>
    </source>
</evidence>
<keyword evidence="7 17" id="KW-0819">tRNA processing</keyword>
<comment type="catalytic activity">
    <reaction evidence="15 18">
        <text>dITP + H2O = dIMP + diphosphate + H(+)</text>
        <dbReference type="Rhea" id="RHEA:28342"/>
        <dbReference type="ChEBI" id="CHEBI:15377"/>
        <dbReference type="ChEBI" id="CHEBI:15378"/>
        <dbReference type="ChEBI" id="CHEBI:33019"/>
        <dbReference type="ChEBI" id="CHEBI:61194"/>
        <dbReference type="ChEBI" id="CHEBI:61382"/>
        <dbReference type="EC" id="3.6.1.66"/>
    </reaction>
</comment>
<dbReference type="EC" id="3.6.1.66" evidence="18"/>
<feature type="binding site" evidence="18">
    <location>
        <position position="320"/>
    </location>
    <ligand>
        <name>Mg(2+)</name>
        <dbReference type="ChEBI" id="CHEBI:18420"/>
    </ligand>
</feature>
<evidence type="ECO:0000256" key="3">
    <source>
        <dbReference type="ARBA" id="ARBA00011738"/>
    </source>
</evidence>
<dbReference type="AlphaFoldDB" id="A0A1M5SV50"/>
<dbReference type="PANTHER" id="PTHR11953">
    <property type="entry name" value="EXOSOME COMPLEX COMPONENT"/>
    <property type="match status" value="1"/>
</dbReference>
<feature type="domain" description="Exoribonuclease phosphorolytic" evidence="21">
    <location>
        <begin position="159"/>
        <end position="225"/>
    </location>
</feature>
<evidence type="ECO:0000259" key="20">
    <source>
        <dbReference type="Pfam" id="PF01138"/>
    </source>
</evidence>
<dbReference type="EC" id="2.7.7.56" evidence="17"/>
<feature type="binding site" evidence="17">
    <location>
        <position position="87"/>
    </location>
    <ligand>
        <name>phosphate</name>
        <dbReference type="ChEBI" id="CHEBI:43474"/>
        <note>substrate</note>
    </ligand>
</feature>
<feature type="binding site" evidence="18">
    <location>
        <begin position="431"/>
        <end position="432"/>
    </location>
    <ligand>
        <name>substrate</name>
    </ligand>
</feature>
<dbReference type="InterPro" id="IPR020922">
    <property type="entry name" value="dITP/XTP_pyrophosphatase"/>
</dbReference>
<keyword evidence="5 17" id="KW-0820">tRNA-binding</keyword>
<feature type="binding site" evidence="17">
    <location>
        <begin position="125"/>
        <end position="127"/>
    </location>
    <ligand>
        <name>phosphate</name>
        <dbReference type="ChEBI" id="CHEBI:43474"/>
        <note>substrate</note>
    </ligand>
</feature>
<dbReference type="GO" id="GO:0000049">
    <property type="term" value="F:tRNA binding"/>
    <property type="evidence" value="ECO:0007669"/>
    <property type="project" value="UniProtKB-UniRule"/>
</dbReference>
<evidence type="ECO:0000256" key="2">
    <source>
        <dbReference type="ARBA" id="ARBA00008023"/>
    </source>
</evidence>
<dbReference type="SUPFAM" id="SSF55666">
    <property type="entry name" value="Ribonuclease PH domain 2-like"/>
    <property type="match status" value="1"/>
</dbReference>
<dbReference type="Pfam" id="PF01138">
    <property type="entry name" value="RNase_PH"/>
    <property type="match status" value="1"/>
</dbReference>
<feature type="binding site" evidence="18">
    <location>
        <position position="426"/>
    </location>
    <ligand>
        <name>substrate</name>
    </ligand>
</feature>
<dbReference type="Gene3D" id="3.90.950.10">
    <property type="match status" value="1"/>
</dbReference>
<dbReference type="NCBIfam" id="TIGR00042">
    <property type="entry name" value="RdgB/HAM1 family non-canonical purine NTP pyrophosphatase"/>
    <property type="match status" value="1"/>
</dbReference>
<evidence type="ECO:0000313" key="23">
    <source>
        <dbReference type="Proteomes" id="UP000243255"/>
    </source>
</evidence>
<dbReference type="InterPro" id="IPR050080">
    <property type="entry name" value="RNase_PH"/>
</dbReference>
<evidence type="ECO:0000256" key="9">
    <source>
        <dbReference type="ARBA" id="ARBA00022723"/>
    </source>
</evidence>
<dbReference type="FunFam" id="3.90.950.10:FF:000001">
    <property type="entry name" value="dITP/XTP pyrophosphatase"/>
    <property type="match status" value="1"/>
</dbReference>
<keyword evidence="23" id="KW-1185">Reference proteome</keyword>
<name>A0A1M5SV50_9FIRM</name>
<dbReference type="SUPFAM" id="SSF54211">
    <property type="entry name" value="Ribosomal protein S5 domain 2-like"/>
    <property type="match status" value="1"/>
</dbReference>
<keyword evidence="4 17" id="KW-0698">rRNA processing</keyword>
<comment type="catalytic activity">
    <reaction evidence="17">
        <text>tRNA(n+1) + phosphate = tRNA(n) + a ribonucleoside 5'-diphosphate</text>
        <dbReference type="Rhea" id="RHEA:10628"/>
        <dbReference type="Rhea" id="RHEA-COMP:17343"/>
        <dbReference type="Rhea" id="RHEA-COMP:17344"/>
        <dbReference type="ChEBI" id="CHEBI:43474"/>
        <dbReference type="ChEBI" id="CHEBI:57930"/>
        <dbReference type="ChEBI" id="CHEBI:173114"/>
        <dbReference type="EC" id="2.7.7.56"/>
    </reaction>
</comment>
<dbReference type="Pfam" id="PF01725">
    <property type="entry name" value="Ham1p_like"/>
    <property type="match status" value="1"/>
</dbReference>
<dbReference type="OrthoDB" id="9807456at2"/>
<evidence type="ECO:0000256" key="5">
    <source>
        <dbReference type="ARBA" id="ARBA00022555"/>
    </source>
</evidence>
<keyword evidence="9 18" id="KW-0479">Metal-binding</keyword>
<keyword evidence="10 18" id="KW-0547">Nucleotide-binding</keyword>
<evidence type="ECO:0000256" key="18">
    <source>
        <dbReference type="HAMAP-Rule" id="MF_01405"/>
    </source>
</evidence>
<dbReference type="InterPro" id="IPR015847">
    <property type="entry name" value="ExoRNase_PH_dom2"/>
</dbReference>
<evidence type="ECO:0000256" key="7">
    <source>
        <dbReference type="ARBA" id="ARBA00022694"/>
    </source>
</evidence>
<dbReference type="SUPFAM" id="SSF52972">
    <property type="entry name" value="ITPase-like"/>
    <property type="match status" value="1"/>
</dbReference>
<dbReference type="InterPro" id="IPR027408">
    <property type="entry name" value="PNPase/RNase_PH_dom_sf"/>
</dbReference>
<feature type="binding site" evidence="18">
    <location>
        <begin position="257"/>
        <end position="262"/>
    </location>
    <ligand>
        <name>substrate</name>
    </ligand>
</feature>
<dbReference type="GO" id="GO:0000166">
    <property type="term" value="F:nucleotide binding"/>
    <property type="evidence" value="ECO:0007669"/>
    <property type="project" value="UniProtKB-KW"/>
</dbReference>
<feature type="binding site" evidence="18">
    <location>
        <position position="321"/>
    </location>
    <ligand>
        <name>substrate</name>
    </ligand>
</feature>
<feature type="binding site" evidence="18">
    <location>
        <begin position="403"/>
        <end position="406"/>
    </location>
    <ligand>
        <name>substrate</name>
    </ligand>
</feature>
<dbReference type="PANTHER" id="PTHR11953:SF0">
    <property type="entry name" value="EXOSOME COMPLEX COMPONENT RRP41"/>
    <property type="match status" value="1"/>
</dbReference>
<comment type="cofactor">
    <cofactor evidence="18">
        <name>Mg(2+)</name>
        <dbReference type="ChEBI" id="CHEBI:18420"/>
    </cofactor>
    <text evidence="18">Binds 1 Mg(2+) ion per subunit.</text>
</comment>
<dbReference type="GO" id="GO:0009022">
    <property type="term" value="F:tRNA nucleotidyltransferase activity"/>
    <property type="evidence" value="ECO:0007669"/>
    <property type="project" value="UniProtKB-UniRule"/>
</dbReference>
<dbReference type="InterPro" id="IPR002637">
    <property type="entry name" value="RdgB/HAM1"/>
</dbReference>
<organism evidence="22 23">
    <name type="scientific">Asaccharospora irregularis DSM 2635</name>
    <dbReference type="NCBI Taxonomy" id="1121321"/>
    <lineage>
        <taxon>Bacteria</taxon>
        <taxon>Bacillati</taxon>
        <taxon>Bacillota</taxon>
        <taxon>Clostridia</taxon>
        <taxon>Peptostreptococcales</taxon>
        <taxon>Peptostreptococcaceae</taxon>
        <taxon>Asaccharospora</taxon>
    </lineage>
</organism>
<evidence type="ECO:0000256" key="14">
    <source>
        <dbReference type="ARBA" id="ARBA00023080"/>
    </source>
</evidence>
<evidence type="ECO:0000256" key="1">
    <source>
        <dbReference type="ARBA" id="ARBA00006678"/>
    </source>
</evidence>
<comment type="subunit">
    <text evidence="17">Homohexameric ring arranged as a trimer of dimers.</text>
</comment>
<dbReference type="RefSeq" id="WP_073127557.1">
    <property type="nucleotide sequence ID" value="NZ_BAABCH010000073.1"/>
</dbReference>
<dbReference type="CDD" id="cd00515">
    <property type="entry name" value="HAM1"/>
    <property type="match status" value="1"/>
</dbReference>
<gene>
    <name evidence="17" type="primary">rph</name>
    <name evidence="22" type="ORF">SAMN04488530_1477</name>
</gene>
<dbReference type="Pfam" id="PF03725">
    <property type="entry name" value="RNase_PH_C"/>
    <property type="match status" value="1"/>
</dbReference>
<dbReference type="Proteomes" id="UP000243255">
    <property type="component" value="Unassembled WGS sequence"/>
</dbReference>
<dbReference type="CDD" id="cd11362">
    <property type="entry name" value="RNase_PH_bact"/>
    <property type="match status" value="1"/>
</dbReference>
<dbReference type="InterPro" id="IPR018336">
    <property type="entry name" value="RNase_PH_CS"/>
</dbReference>
<dbReference type="GO" id="GO:0031125">
    <property type="term" value="P:rRNA 3'-end processing"/>
    <property type="evidence" value="ECO:0007669"/>
    <property type="project" value="UniProtKB-ARBA"/>
</dbReference>
<dbReference type="GO" id="GO:0036222">
    <property type="term" value="F:XTP diphosphatase activity"/>
    <property type="evidence" value="ECO:0007669"/>
    <property type="project" value="UniProtKB-UniRule"/>
</dbReference>
<evidence type="ECO:0000256" key="11">
    <source>
        <dbReference type="ARBA" id="ARBA00022801"/>
    </source>
</evidence>
<dbReference type="InterPro" id="IPR001247">
    <property type="entry name" value="ExoRNase_PH_dom1"/>
</dbReference>
<comment type="function">
    <text evidence="18">Pyrophosphatase that catalyzes the hydrolysis of nucleoside triphosphates to their monophosphate derivatives, with a high preference for the non-canonical purine nucleotides XTP (xanthosine triphosphate), dITP (deoxyinosine triphosphate) and ITP. Seems to function as a house-cleaning enzyme that removes non-canonical purine nucleotides from the nucleotide pool, thus preventing their incorporation into DNA/RNA and avoiding chromosomal lesions.</text>
</comment>
<evidence type="ECO:0000256" key="6">
    <source>
        <dbReference type="ARBA" id="ARBA00022679"/>
    </source>
</evidence>
<dbReference type="GO" id="GO:0017111">
    <property type="term" value="F:ribonucleoside triphosphate phosphatase activity"/>
    <property type="evidence" value="ECO:0007669"/>
    <property type="project" value="InterPro"/>
</dbReference>
<dbReference type="HAMAP" id="MF_01405">
    <property type="entry name" value="Non_canon_purine_NTPase"/>
    <property type="match status" value="1"/>
</dbReference>
<dbReference type="InterPro" id="IPR036345">
    <property type="entry name" value="ExoRNase_PH_dom2_sf"/>
</dbReference>
<reference evidence="23" key="1">
    <citation type="submission" date="2016-11" db="EMBL/GenBank/DDBJ databases">
        <authorList>
            <person name="Varghese N."/>
            <person name="Submissions S."/>
        </authorList>
    </citation>
    <scope>NUCLEOTIDE SEQUENCE [LARGE SCALE GENOMIC DNA]</scope>
    <source>
        <strain evidence="23">DSM 2635</strain>
    </source>
</reference>
<comment type="similarity">
    <text evidence="2 18 19">Belongs to the HAM1 NTPase family.</text>
</comment>
<keyword evidence="11 18" id="KW-0378">Hydrolase</keyword>
<dbReference type="GO" id="GO:0009117">
    <property type="term" value="P:nucleotide metabolic process"/>
    <property type="evidence" value="ECO:0007669"/>
    <property type="project" value="UniProtKB-KW"/>
</dbReference>
<evidence type="ECO:0000256" key="12">
    <source>
        <dbReference type="ARBA" id="ARBA00022842"/>
    </source>
</evidence>
<dbReference type="InterPro" id="IPR002381">
    <property type="entry name" value="RNase_PH_bac-type"/>
</dbReference>
<dbReference type="GO" id="GO:0000175">
    <property type="term" value="F:3'-5'-RNA exonuclease activity"/>
    <property type="evidence" value="ECO:0007669"/>
    <property type="project" value="UniProtKB-UniRule"/>
</dbReference>